<sequence>MFHQYWLDGPHWVWKHDVLIAHGKTKNRKRDAIHPKYTDISILMRSTMEPS</sequence>
<protein>
    <submittedName>
        <fullName evidence="1">Uncharacterized protein</fullName>
    </submittedName>
</protein>
<name>A0A2P2NQ15_RHIMU</name>
<reference evidence="1" key="1">
    <citation type="submission" date="2018-02" db="EMBL/GenBank/DDBJ databases">
        <title>Rhizophora mucronata_Transcriptome.</title>
        <authorList>
            <person name="Meera S.P."/>
            <person name="Sreeshan A."/>
            <person name="Augustine A."/>
        </authorList>
    </citation>
    <scope>NUCLEOTIDE SEQUENCE</scope>
    <source>
        <tissue evidence="1">Leaf</tissue>
    </source>
</reference>
<dbReference type="EMBL" id="GGEC01064089">
    <property type="protein sequence ID" value="MBX44573.1"/>
    <property type="molecule type" value="Transcribed_RNA"/>
</dbReference>
<dbReference type="AlphaFoldDB" id="A0A2P2NQ15"/>
<proteinExistence type="predicted"/>
<accession>A0A2P2NQ15</accession>
<evidence type="ECO:0000313" key="1">
    <source>
        <dbReference type="EMBL" id="MBX44573.1"/>
    </source>
</evidence>
<organism evidence="1">
    <name type="scientific">Rhizophora mucronata</name>
    <name type="common">Asiatic mangrove</name>
    <dbReference type="NCBI Taxonomy" id="61149"/>
    <lineage>
        <taxon>Eukaryota</taxon>
        <taxon>Viridiplantae</taxon>
        <taxon>Streptophyta</taxon>
        <taxon>Embryophyta</taxon>
        <taxon>Tracheophyta</taxon>
        <taxon>Spermatophyta</taxon>
        <taxon>Magnoliopsida</taxon>
        <taxon>eudicotyledons</taxon>
        <taxon>Gunneridae</taxon>
        <taxon>Pentapetalae</taxon>
        <taxon>rosids</taxon>
        <taxon>fabids</taxon>
        <taxon>Malpighiales</taxon>
        <taxon>Rhizophoraceae</taxon>
        <taxon>Rhizophora</taxon>
    </lineage>
</organism>